<dbReference type="CDD" id="cd00033">
    <property type="entry name" value="CCP"/>
    <property type="match status" value="3"/>
</dbReference>
<feature type="domain" description="Sushi" evidence="11">
    <location>
        <begin position="475"/>
        <end position="561"/>
    </location>
</feature>
<dbReference type="CDD" id="cd00037">
    <property type="entry name" value="CLECT"/>
    <property type="match status" value="1"/>
</dbReference>
<feature type="domain" description="Sushi" evidence="11">
    <location>
        <begin position="1166"/>
        <end position="1226"/>
    </location>
</feature>
<evidence type="ECO:0000259" key="11">
    <source>
        <dbReference type="PROSITE" id="PS50923"/>
    </source>
</evidence>
<feature type="domain" description="Sushi" evidence="11">
    <location>
        <begin position="309"/>
        <end position="377"/>
    </location>
</feature>
<dbReference type="Gene3D" id="3.10.100.10">
    <property type="entry name" value="Mannose-Binding Protein A, subunit A"/>
    <property type="match status" value="1"/>
</dbReference>
<evidence type="ECO:0000256" key="6">
    <source>
        <dbReference type="PROSITE-ProRule" id="PRU00302"/>
    </source>
</evidence>
<proteinExistence type="predicted"/>
<feature type="signal peptide" evidence="9">
    <location>
        <begin position="1"/>
        <end position="24"/>
    </location>
</feature>
<dbReference type="PROSITE" id="PS50923">
    <property type="entry name" value="SUSHI"/>
    <property type="match status" value="7"/>
</dbReference>
<keyword evidence="4 6" id="KW-1015">Disulfide bond</keyword>
<dbReference type="PANTHER" id="PTHR19325">
    <property type="entry name" value="COMPLEMENT COMPONENT-RELATED SUSHI DOMAIN-CONTAINING"/>
    <property type="match status" value="1"/>
</dbReference>
<dbReference type="SMART" id="SM00032">
    <property type="entry name" value="CCP"/>
    <property type="match status" value="9"/>
</dbReference>
<feature type="domain" description="Sushi" evidence="11">
    <location>
        <begin position="1101"/>
        <end position="1164"/>
    </location>
</feature>
<feature type="compositionally biased region" description="Low complexity" evidence="7">
    <location>
        <begin position="771"/>
        <end position="788"/>
    </location>
</feature>
<dbReference type="InParanoid" id="A0A1S3I1Q6"/>
<dbReference type="InterPro" id="IPR050350">
    <property type="entry name" value="Compl-Cell_Adhes-Reg"/>
</dbReference>
<feature type="transmembrane region" description="Helical" evidence="8">
    <location>
        <begin position="1253"/>
        <end position="1275"/>
    </location>
</feature>
<keyword evidence="8" id="KW-0812">Transmembrane</keyword>
<evidence type="ECO:0000256" key="7">
    <source>
        <dbReference type="SAM" id="MobiDB-lite"/>
    </source>
</evidence>
<evidence type="ECO:0000256" key="9">
    <source>
        <dbReference type="SAM" id="SignalP"/>
    </source>
</evidence>
<feature type="domain" description="Sushi" evidence="11">
    <location>
        <begin position="216"/>
        <end position="286"/>
    </location>
</feature>
<dbReference type="PROSITE" id="PS50041">
    <property type="entry name" value="C_TYPE_LECTIN_2"/>
    <property type="match status" value="1"/>
</dbReference>
<keyword evidence="3" id="KW-0677">Repeat</keyword>
<dbReference type="Pfam" id="PF00059">
    <property type="entry name" value="Lectin_C"/>
    <property type="match status" value="1"/>
</dbReference>
<dbReference type="InterPro" id="IPR016186">
    <property type="entry name" value="C-type_lectin-like/link_sf"/>
</dbReference>
<evidence type="ECO:0000256" key="8">
    <source>
        <dbReference type="SAM" id="Phobius"/>
    </source>
</evidence>
<feature type="compositionally biased region" description="Low complexity" evidence="7">
    <location>
        <begin position="1067"/>
        <end position="1083"/>
    </location>
</feature>
<comment type="caution">
    <text evidence="6">Lacks conserved residue(s) required for the propagation of feature annotation.</text>
</comment>
<dbReference type="SUPFAM" id="SSF57535">
    <property type="entry name" value="Complement control module/SCR domain"/>
    <property type="match status" value="7"/>
</dbReference>
<dbReference type="SMART" id="SM00034">
    <property type="entry name" value="CLECT"/>
    <property type="match status" value="1"/>
</dbReference>
<keyword evidence="2 9" id="KW-0732">Signal</keyword>
<name>A0A1S3I1Q6_LINAN</name>
<dbReference type="STRING" id="7574.A0A1S3I1Q6"/>
<dbReference type="InterPro" id="IPR016187">
    <property type="entry name" value="CTDL_fold"/>
</dbReference>
<keyword evidence="8" id="KW-0472">Membrane</keyword>
<feature type="chain" id="PRO_5010386936" evidence="9">
    <location>
        <begin position="25"/>
        <end position="1302"/>
    </location>
</feature>
<keyword evidence="5" id="KW-0325">Glycoprotein</keyword>
<evidence type="ECO:0000259" key="10">
    <source>
        <dbReference type="PROSITE" id="PS50041"/>
    </source>
</evidence>
<dbReference type="KEGG" id="lak:106159876"/>
<evidence type="ECO:0000256" key="3">
    <source>
        <dbReference type="ARBA" id="ARBA00022737"/>
    </source>
</evidence>
<evidence type="ECO:0000256" key="5">
    <source>
        <dbReference type="ARBA" id="ARBA00023180"/>
    </source>
</evidence>
<feature type="disulfide bond" evidence="6">
    <location>
        <begin position="1168"/>
        <end position="1211"/>
    </location>
</feature>
<feature type="region of interest" description="Disordered" evidence="7">
    <location>
        <begin position="736"/>
        <end position="755"/>
    </location>
</feature>
<dbReference type="RefSeq" id="XP_013391761.1">
    <property type="nucleotide sequence ID" value="XM_013536307.1"/>
</dbReference>
<dbReference type="Gene3D" id="2.10.70.10">
    <property type="entry name" value="Complement Module, domain 1"/>
    <property type="match status" value="6"/>
</dbReference>
<feature type="region of interest" description="Disordered" evidence="7">
    <location>
        <begin position="1067"/>
        <end position="1091"/>
    </location>
</feature>
<evidence type="ECO:0000256" key="4">
    <source>
        <dbReference type="ARBA" id="ARBA00023157"/>
    </source>
</evidence>
<dbReference type="PANTHER" id="PTHR19325:SF575">
    <property type="entry name" value="LOCOMOTION-RELATED PROTEIN HIKARU GENKI"/>
    <property type="match status" value="1"/>
</dbReference>
<sequence>MGKFATWVTLFSSLILSWKTAVNALVFDKCYNNSCYVLTPAVSSYIMGIEACLDDCALLASIHSQGEQNYLKTILQSNTKYWIGLNLSLYQRNVWGDGTPLDFTASSFVVPDLQKDCSYIRGSDWQTSTCEGGGTPALCRQRGPPCNEPGPPAANTSVHAIRPTGYTRCYPNGTQLMYACDPTCSMQGGYTERVRTCSNGTWVGPPVDQLACSCPVLCPDPPFVNLTLRTPEPEDVGHIFMVNSTVIYSCVSGYVWSDAPNEINRTLECSPSGEWSVPAVSPLCVASCPPPPLIYAANIVVISENKTDILVNEDSTLLNETDTLLNGTEHVFMAGNIVHYSCWPGLLLQGELSSEIEISCQDDGTWNASSLPGICEAPSCFLPEDAGQAVSLFYVTGNYSTFLNDTSITSDDFERISGNGTVWYPWDVIGRRCFNGTAFPSSRRPRVLFTCNDLGLWVGTSDEMISGDVFSDCVATCPDPPVVTNAYIQFSFTGENYVNINGTWIETNTSIAARLTFLPGDFVTYLCETGTAFPVSRERYFNMDCLEEGVWDSSPHSQCMSVCPRPLHITGASLALKYIDGSYEPVVASSSELIYFPGDTVMYTCEAGKSFRHLGAESEVIYCNGDRTWNDTDLPRHCTSLCQEPPVLNNTDMTIESLYEGLYFPGDHVVYDCSEDMVFHHSGLRETVAQCLDNGEWSDQLGPSNNRCVAICPPPPPISFGRLAGSPRNESVSSTATVEATPYPGPPATTYTGGFSHTRIITDRHDTTVGRRPPSTVSSTRTSSATRPNLISISSPPYLPITDHVSTTAIGPPIAVPSSPTISTTHAMSSHSSVPQLEITNHLNTTTTAIGPTSTDATCISSTNSTTAPLLSNTTAVPCMQITDHITETMLTIGPSLTEPHQSSTAPQGPLSPPAQFVPLAADQPPAARERVYKYGDVVKYVCNAGYKFPGGLNTSMLKCLSNGTWNLDQISTCVPVPSVSGSGTSTAGTSPNTNLVTRNLSNGPNIVGVTSSNPMTTSLPIRTETQSSLTTSSTTVALTSVTPVVPTALVTVEVYTSGLTTAVTTSSRTTPLSTTNTPMPTTEHLERTSTGIPETTTTDVQCEQIQQVNNARPNVNVNATVYPGTLVEFSCNRYYMFPDRTRAKEISCTENGSWTEQLPHCEVIEDCSNMLNVTNAVVDRINFTVGATVRYACVNNLTFPDGSHTRRTVCTPDGYWWPVIPGCAEYIMGLKRRRKHDFVPLEAPGAVAVGSFGMLIMLGIIIGIVALDVPTLVLQMRRMRRNIRSFLKHHQGAGRWPARSC</sequence>
<dbReference type="GeneID" id="106159876"/>
<evidence type="ECO:0000256" key="2">
    <source>
        <dbReference type="ARBA" id="ARBA00022729"/>
    </source>
</evidence>
<protein>
    <submittedName>
        <fullName evidence="13">Uncharacterized protein LOC106159876</fullName>
    </submittedName>
</protein>
<dbReference type="SUPFAM" id="SSF56436">
    <property type="entry name" value="C-type lectin-like"/>
    <property type="match status" value="1"/>
</dbReference>
<feature type="domain" description="Sushi" evidence="11">
    <location>
        <begin position="920"/>
        <end position="976"/>
    </location>
</feature>
<dbReference type="Pfam" id="PF00084">
    <property type="entry name" value="Sushi"/>
    <property type="match status" value="5"/>
</dbReference>
<dbReference type="OrthoDB" id="441660at2759"/>
<dbReference type="InterPro" id="IPR000436">
    <property type="entry name" value="Sushi_SCR_CCP_dom"/>
</dbReference>
<evidence type="ECO:0000313" key="13">
    <source>
        <dbReference type="RefSeq" id="XP_013391761.1"/>
    </source>
</evidence>
<keyword evidence="8" id="KW-1133">Transmembrane helix</keyword>
<feature type="domain" description="Sushi" evidence="11">
    <location>
        <begin position="640"/>
        <end position="710"/>
    </location>
</feature>
<evidence type="ECO:0000256" key="1">
    <source>
        <dbReference type="ARBA" id="ARBA00022659"/>
    </source>
</evidence>
<dbReference type="InterPro" id="IPR001304">
    <property type="entry name" value="C-type_lectin-like"/>
</dbReference>
<reference evidence="13" key="1">
    <citation type="submission" date="2025-08" db="UniProtKB">
        <authorList>
            <consortium name="RefSeq"/>
        </authorList>
    </citation>
    <scope>IDENTIFICATION</scope>
    <source>
        <tissue evidence="13">Gonads</tissue>
    </source>
</reference>
<keyword evidence="12" id="KW-1185">Reference proteome</keyword>
<feature type="region of interest" description="Disordered" evidence="7">
    <location>
        <begin position="766"/>
        <end position="791"/>
    </location>
</feature>
<dbReference type="Proteomes" id="UP000085678">
    <property type="component" value="Unplaced"/>
</dbReference>
<dbReference type="InterPro" id="IPR035976">
    <property type="entry name" value="Sushi/SCR/CCP_sf"/>
</dbReference>
<gene>
    <name evidence="13" type="primary">LOC106159876</name>
</gene>
<feature type="domain" description="C-type lectin" evidence="10">
    <location>
        <begin position="31"/>
        <end position="131"/>
    </location>
</feature>
<evidence type="ECO:0000313" key="12">
    <source>
        <dbReference type="Proteomes" id="UP000085678"/>
    </source>
</evidence>
<accession>A0A1S3I1Q6</accession>
<organism evidence="12 13">
    <name type="scientific">Lingula anatina</name>
    <name type="common">Brachiopod</name>
    <name type="synonym">Lingula unguis</name>
    <dbReference type="NCBI Taxonomy" id="7574"/>
    <lineage>
        <taxon>Eukaryota</taxon>
        <taxon>Metazoa</taxon>
        <taxon>Spiralia</taxon>
        <taxon>Lophotrochozoa</taxon>
        <taxon>Brachiopoda</taxon>
        <taxon>Linguliformea</taxon>
        <taxon>Lingulata</taxon>
        <taxon>Lingulida</taxon>
        <taxon>Linguloidea</taxon>
        <taxon>Lingulidae</taxon>
        <taxon>Lingula</taxon>
    </lineage>
</organism>
<keyword evidence="1 6" id="KW-0768">Sushi</keyword>